<dbReference type="CDD" id="cd18800">
    <property type="entry name" value="SF2_C_EcoR124I-like"/>
    <property type="match status" value="1"/>
</dbReference>
<accession>A0A2N9K6V5</accession>
<keyword evidence="6 11" id="KW-0680">Restriction system</keyword>
<dbReference type="Pfam" id="PF22679">
    <property type="entry name" value="T1R_D3-like"/>
    <property type="match status" value="1"/>
</dbReference>
<protein>
    <recommendedName>
        <fullName evidence="11">Type I restriction enzyme endonuclease subunit</fullName>
        <shortName evidence="11">R protein</shortName>
        <ecNumber evidence="11">3.1.21.3</ecNumber>
    </recommendedName>
    <alternativeName>
        <fullName evidence="11">Type-1 restriction enzyme R protein</fullName>
    </alternativeName>
</protein>
<evidence type="ECO:0000256" key="6">
    <source>
        <dbReference type="ARBA" id="ARBA00022747"/>
    </source>
</evidence>
<dbReference type="InterPro" id="IPR040980">
    <property type="entry name" value="SWI2_SNF2"/>
</dbReference>
<dbReference type="Gene3D" id="1.20.58.910">
    <property type="match status" value="1"/>
</dbReference>
<gene>
    <name evidence="14" type="primary">hsdR_1</name>
    <name evidence="13" type="ORF">LES8486_00051</name>
    <name evidence="14" type="ORF">LES9216_00198</name>
</gene>
<evidence type="ECO:0000256" key="2">
    <source>
        <dbReference type="ARBA" id="ARBA00008598"/>
    </source>
</evidence>
<comment type="subunit">
    <text evidence="3 11">The type I restriction/modification system is composed of three polypeptides R, M and S.</text>
</comment>
<keyword evidence="5 11" id="KW-0547">Nucleotide-binding</keyword>
<dbReference type="InterPro" id="IPR004473">
    <property type="entry name" value="Restrct_endonuc_typeI_HsdR"/>
</dbReference>
<reference evidence="13 16" key="2">
    <citation type="submission" date="2018-02" db="EMBL/GenBank/DDBJ databases">
        <authorList>
            <person name="Rodrigo-Torres L."/>
            <person name="Arahal R. D."/>
            <person name="Lucena T."/>
        </authorList>
    </citation>
    <scope>NUCLEOTIDE SEQUENCE [LARGE SCALE GENOMIC DNA]</scope>
    <source>
        <strain evidence="13 16">CECT 8486</strain>
    </source>
</reference>
<keyword evidence="9 11" id="KW-0067">ATP-binding</keyword>
<evidence type="ECO:0000256" key="11">
    <source>
        <dbReference type="RuleBase" id="RU364115"/>
    </source>
</evidence>
<evidence type="ECO:0000313" key="14">
    <source>
        <dbReference type="EMBL" id="SPE06308.1"/>
    </source>
</evidence>
<dbReference type="GO" id="GO:0003677">
    <property type="term" value="F:DNA binding"/>
    <property type="evidence" value="ECO:0007669"/>
    <property type="project" value="UniProtKB-KW"/>
</dbReference>
<dbReference type="Pfam" id="PF12008">
    <property type="entry name" value="EcoR124_C"/>
    <property type="match status" value="1"/>
</dbReference>
<dbReference type="GO" id="GO:0009035">
    <property type="term" value="F:type I site-specific deoxyribonuclease activity"/>
    <property type="evidence" value="ECO:0007669"/>
    <property type="project" value="UniProtKB-EC"/>
</dbReference>
<dbReference type="InterPro" id="IPR014001">
    <property type="entry name" value="Helicase_ATP-bd"/>
</dbReference>
<proteinExistence type="inferred from homology"/>
<dbReference type="PANTHER" id="PTHR30195">
    <property type="entry name" value="TYPE I SITE-SPECIFIC DEOXYRIBONUCLEASE PROTEIN SUBUNIT M AND R"/>
    <property type="match status" value="1"/>
</dbReference>
<dbReference type="AlphaFoldDB" id="A0A2N9K6V5"/>
<dbReference type="Gene3D" id="3.40.50.300">
    <property type="entry name" value="P-loop containing nucleotide triphosphate hydrolases"/>
    <property type="match status" value="2"/>
</dbReference>
<dbReference type="GeneID" id="99674580"/>
<evidence type="ECO:0000256" key="4">
    <source>
        <dbReference type="ARBA" id="ARBA00022722"/>
    </source>
</evidence>
<dbReference type="KEGG" id="lsu:A6B45_07215"/>
<keyword evidence="8 11" id="KW-0378">Hydrolase</keyword>
<dbReference type="SMART" id="SM00487">
    <property type="entry name" value="DEXDc"/>
    <property type="match status" value="1"/>
</dbReference>
<evidence type="ECO:0000256" key="9">
    <source>
        <dbReference type="ARBA" id="ARBA00022840"/>
    </source>
</evidence>
<dbReference type="Proteomes" id="UP000239237">
    <property type="component" value="Unassembled WGS sequence"/>
</dbReference>
<dbReference type="EC" id="3.1.21.3" evidence="11"/>
<dbReference type="GO" id="GO:0009307">
    <property type="term" value="P:DNA restriction-modification system"/>
    <property type="evidence" value="ECO:0007669"/>
    <property type="project" value="UniProtKB-KW"/>
</dbReference>
<evidence type="ECO:0000256" key="7">
    <source>
        <dbReference type="ARBA" id="ARBA00022759"/>
    </source>
</evidence>
<dbReference type="InterPro" id="IPR022625">
    <property type="entry name" value="TypeI_RM_Rsu_C"/>
</dbReference>
<keyword evidence="4" id="KW-0540">Nuclease</keyword>
<dbReference type="PROSITE" id="PS51192">
    <property type="entry name" value="HELICASE_ATP_BIND_1"/>
    <property type="match status" value="1"/>
</dbReference>
<dbReference type="Gene3D" id="3.90.1570.50">
    <property type="match status" value="1"/>
</dbReference>
<keyword evidence="16" id="KW-1185">Reference proteome</keyword>
<dbReference type="RefSeq" id="WP_072613989.1">
    <property type="nucleotide sequence ID" value="NZ_AP017935.1"/>
</dbReference>
<organism evidence="14 15">
    <name type="scientific">Leuconostoc suionicum</name>
    <dbReference type="NCBI Taxonomy" id="1511761"/>
    <lineage>
        <taxon>Bacteria</taxon>
        <taxon>Bacillati</taxon>
        <taxon>Bacillota</taxon>
        <taxon>Bacilli</taxon>
        <taxon>Lactobacillales</taxon>
        <taxon>Lactobacillaceae</taxon>
        <taxon>Leuconostoc</taxon>
    </lineage>
</organism>
<dbReference type="InterPro" id="IPR007409">
    <property type="entry name" value="Restrct_endonuc_type1_HsdR_N"/>
</dbReference>
<dbReference type="Pfam" id="PF04313">
    <property type="entry name" value="HSDR_N"/>
    <property type="match status" value="1"/>
</dbReference>
<evidence type="ECO:0000256" key="5">
    <source>
        <dbReference type="ARBA" id="ARBA00022741"/>
    </source>
</evidence>
<dbReference type="SUPFAM" id="SSF52540">
    <property type="entry name" value="P-loop containing nucleoside triphosphate hydrolases"/>
    <property type="match status" value="2"/>
</dbReference>
<evidence type="ECO:0000313" key="13">
    <source>
        <dbReference type="EMBL" id="SPD91083.1"/>
    </source>
</evidence>
<comment type="function">
    <text evidence="11">Subunit R is required for both nuclease and ATPase activities, but not for modification.</text>
</comment>
<dbReference type="CDD" id="cd22332">
    <property type="entry name" value="HsdR_N"/>
    <property type="match status" value="1"/>
</dbReference>
<dbReference type="Proteomes" id="UP000237923">
    <property type="component" value="Unassembled WGS sequence"/>
</dbReference>
<dbReference type="GO" id="GO:0005524">
    <property type="term" value="F:ATP binding"/>
    <property type="evidence" value="ECO:0007669"/>
    <property type="project" value="UniProtKB-KW"/>
</dbReference>
<evidence type="ECO:0000256" key="10">
    <source>
        <dbReference type="ARBA" id="ARBA00023125"/>
    </source>
</evidence>
<name>A0A2N9K6V5_9LACO</name>
<feature type="domain" description="Helicase ATP-binding" evidence="12">
    <location>
        <begin position="266"/>
        <end position="421"/>
    </location>
</feature>
<evidence type="ECO:0000256" key="1">
    <source>
        <dbReference type="ARBA" id="ARBA00000851"/>
    </source>
</evidence>
<reference evidence="14 15" key="1">
    <citation type="submission" date="2018-02" db="EMBL/GenBank/DDBJ databases">
        <authorList>
            <person name="Cohen D.B."/>
            <person name="Kent A.D."/>
        </authorList>
    </citation>
    <scope>NUCLEOTIDE SEQUENCE [LARGE SCALE GENOMIC DNA]</scope>
    <source>
        <strain evidence="14 15">CECT 9216</strain>
    </source>
</reference>
<dbReference type="NCBIfam" id="TIGR00348">
    <property type="entry name" value="hsdR"/>
    <property type="match status" value="1"/>
</dbReference>
<keyword evidence="7" id="KW-0255">Endonuclease</keyword>
<evidence type="ECO:0000256" key="3">
    <source>
        <dbReference type="ARBA" id="ARBA00011296"/>
    </source>
</evidence>
<dbReference type="InterPro" id="IPR027417">
    <property type="entry name" value="P-loop_NTPase"/>
</dbReference>
<dbReference type="InterPro" id="IPR051268">
    <property type="entry name" value="Type-I_R_enzyme_R_subunit"/>
</dbReference>
<dbReference type="PANTHER" id="PTHR30195:SF16">
    <property type="entry name" value="TYPE I RESTRICTION ENZYME ENDONUCLEASE SUBUNIT"/>
    <property type="match status" value="1"/>
</dbReference>
<dbReference type="EMBL" id="OKQR01000001">
    <property type="protein sequence ID" value="SPD91083.1"/>
    <property type="molecule type" value="Genomic_DNA"/>
</dbReference>
<evidence type="ECO:0000313" key="16">
    <source>
        <dbReference type="Proteomes" id="UP000239237"/>
    </source>
</evidence>
<keyword evidence="10 11" id="KW-0238">DNA-binding</keyword>
<comment type="similarity">
    <text evidence="2 11">Belongs to the HsdR family.</text>
</comment>
<comment type="catalytic activity">
    <reaction evidence="1 11">
        <text>Endonucleolytic cleavage of DNA to give random double-stranded fragments with terminal 5'-phosphates, ATP is simultaneously hydrolyzed.</text>
        <dbReference type="EC" id="3.1.21.3"/>
    </reaction>
</comment>
<dbReference type="InterPro" id="IPR055180">
    <property type="entry name" value="HsdR_RecA-like_helicase_dom_2"/>
</dbReference>
<sequence length="953" mass="110825">MVQTESKLENQLIAQLGKSGWQFRPELNHYSLIVNHFRVLLNRRNIDKLDGTPLTDQEFQRFLNEIVGSKSIYQLGRYLRGDDQFQGGRAQIQRDDGSDITLSFFDPRDAGNNIYEVAHQVVVNDKYENRYDVTLLINGLPLVQIELKRHSVEMSQAFQQILRYRRESFNVGGSLFRYLQIFVISNGMSSRYFSNNDGELNKNFIFNWSDENNRWIDEIEPFTASFLSPLNIHEMISKYTIFDADQKVMKIMRPYQVYAQKSIMSQAEIHPDINGYVWHTTGSGKTITAFKAASQLALHTDAQKIIFLVDRRDLDSQTINNFNAYLPKRADGQSSIDRTDNTFVLVEQLKNSTDTLIVTTIQKLANAVKNERYRSVLEPYKEQRVIFIEDEAHRTQFGEMRKQVNSWFKNAQHFGFTGTPIFKENIGADGRTTDDIYDTRLHTYLIRDAVRDHNVLPFNVTYINTIHSKEDIENLNGEVEALNIKEVYENEKRLNQIAQHIILNHSSKTYNRQYNAIFAVSDTRTALKYYDIFKEINNDLKVTTIFTWTANEDDNDEHQKDDTLTSRHGLEKVIDDYNDKYHQNFSTDTFSDFFNDVSKRMKNHDAKSPENNIDVLIVVNMFLTGFDAPTLNTLYVDKNLQYHGLIQAFSRTNRVQKAPKDYGNIVAYRNIKSKTDEAVQLFSQGDKAAFFAPNYDDLKLDFQKAIRALRDKVATPEDTNRLLDEGETAELEFIKLFRDVMSLQSRISVYEEFDWAEIETELDWTQQIFDDFKGKYATFYERHKARQKEKASIIDDVDFYPELLMVDAIDVDYINRLISQIDLSSPNARTEGVEKVKRALTNNTEPTLFSKRELLEQFLDSVIPELNHDADITGELNHFLADKRQAEIYHFAEEHRLEPSQLAEQVAEYEVSQHENSKALSELTAGMTFKEKRTAKQSIKNFIIETAKKFVMN</sequence>
<evidence type="ECO:0000256" key="8">
    <source>
        <dbReference type="ARBA" id="ARBA00022801"/>
    </source>
</evidence>
<dbReference type="EMBL" id="OKQU01000001">
    <property type="protein sequence ID" value="SPE06308.1"/>
    <property type="molecule type" value="Genomic_DNA"/>
</dbReference>
<dbReference type="Pfam" id="PF18766">
    <property type="entry name" value="SWI2_SNF2"/>
    <property type="match status" value="1"/>
</dbReference>
<evidence type="ECO:0000259" key="12">
    <source>
        <dbReference type="PROSITE" id="PS51192"/>
    </source>
</evidence>
<evidence type="ECO:0000313" key="15">
    <source>
        <dbReference type="Proteomes" id="UP000237923"/>
    </source>
</evidence>